<evidence type="ECO:0000313" key="2">
    <source>
        <dbReference type="Proteomes" id="UP001162156"/>
    </source>
</evidence>
<protein>
    <recommendedName>
        <fullName evidence="3">Ankyrin repeat protein</fullName>
    </recommendedName>
</protein>
<dbReference type="InterPro" id="IPR036770">
    <property type="entry name" value="Ankyrin_rpt-contain_sf"/>
</dbReference>
<evidence type="ECO:0008006" key="3">
    <source>
        <dbReference type="Google" id="ProtNLM"/>
    </source>
</evidence>
<organism evidence="1 2">
    <name type="scientific">Rhamnusium bicolor</name>
    <dbReference type="NCBI Taxonomy" id="1586634"/>
    <lineage>
        <taxon>Eukaryota</taxon>
        <taxon>Metazoa</taxon>
        <taxon>Ecdysozoa</taxon>
        <taxon>Arthropoda</taxon>
        <taxon>Hexapoda</taxon>
        <taxon>Insecta</taxon>
        <taxon>Pterygota</taxon>
        <taxon>Neoptera</taxon>
        <taxon>Endopterygota</taxon>
        <taxon>Coleoptera</taxon>
        <taxon>Polyphaga</taxon>
        <taxon>Cucujiformia</taxon>
        <taxon>Chrysomeloidea</taxon>
        <taxon>Cerambycidae</taxon>
        <taxon>Lepturinae</taxon>
        <taxon>Rhagiini</taxon>
        <taxon>Rhamnusium</taxon>
    </lineage>
</organism>
<accession>A0AAV8WLG7</accession>
<keyword evidence="2" id="KW-1185">Reference proteome</keyword>
<dbReference type="Pfam" id="PF12796">
    <property type="entry name" value="Ank_2"/>
    <property type="match status" value="1"/>
</dbReference>
<reference evidence="1" key="1">
    <citation type="journal article" date="2023" name="Insect Mol. Biol.">
        <title>Genome sequencing provides insights into the evolution of gene families encoding plant cell wall-degrading enzymes in longhorned beetles.</title>
        <authorList>
            <person name="Shin N.R."/>
            <person name="Okamura Y."/>
            <person name="Kirsch R."/>
            <person name="Pauchet Y."/>
        </authorList>
    </citation>
    <scope>NUCLEOTIDE SEQUENCE</scope>
    <source>
        <strain evidence="1">RBIC_L_NR</strain>
    </source>
</reference>
<gene>
    <name evidence="1" type="ORF">NQ314_020143</name>
</gene>
<dbReference type="EMBL" id="JANEYF010005663">
    <property type="protein sequence ID" value="KAJ8927368.1"/>
    <property type="molecule type" value="Genomic_DNA"/>
</dbReference>
<proteinExistence type="predicted"/>
<dbReference type="AlphaFoldDB" id="A0AAV8WLG7"/>
<comment type="caution">
    <text evidence="1">The sequence shown here is derived from an EMBL/GenBank/DDBJ whole genome shotgun (WGS) entry which is preliminary data.</text>
</comment>
<dbReference type="InterPro" id="IPR002110">
    <property type="entry name" value="Ankyrin_rpt"/>
</dbReference>
<dbReference type="Gene3D" id="1.25.40.20">
    <property type="entry name" value="Ankyrin repeat-containing domain"/>
    <property type="match status" value="2"/>
</dbReference>
<dbReference type="SMART" id="SM00248">
    <property type="entry name" value="ANK"/>
    <property type="match status" value="3"/>
</dbReference>
<name>A0AAV8WLG7_9CUCU</name>
<sequence length="326" mass="37984">MNSIDIMYEDLSELKVCLVDQTTNVNSENKISESANKLLEIVKNNKSQEEIQHIIDRSTIELINHKYIEYDNKNILIIACLNKHISKDTLNHLYFVIKSRYSYVDCTDENWYKWDPLHHVARIADPEKLQVLVNNMDNVNTLTTYSENALHVLLEYEESVNPFNTLLYNGTESRDCTVINTEKSNMVQCAKILIDVGIDVNHSNFWNETPLCLAVRYRYTDIIKLLLRTPYIDLDNYKEGGKTIRAYLKQNYIYQGALPQSNFLHEEPVKLLFNFLKSGDEEAFLHFNNENIKDYANCIDGDSEYNSAGNMLQFCFKKRVFRISAT</sequence>
<dbReference type="SUPFAM" id="SSF48403">
    <property type="entry name" value="Ankyrin repeat"/>
    <property type="match status" value="1"/>
</dbReference>
<dbReference type="Proteomes" id="UP001162156">
    <property type="component" value="Unassembled WGS sequence"/>
</dbReference>
<evidence type="ECO:0000313" key="1">
    <source>
        <dbReference type="EMBL" id="KAJ8927368.1"/>
    </source>
</evidence>